<name>G2T1C2_ROSHA</name>
<dbReference type="KEGG" id="rho:RHOM_06165"/>
<dbReference type="RefSeq" id="WP_014079397.1">
    <property type="nucleotide sequence ID" value="NC_015977.1"/>
</dbReference>
<dbReference type="InterPro" id="IPR000182">
    <property type="entry name" value="GNAT_dom"/>
</dbReference>
<accession>G2T1C2</accession>
<keyword evidence="2" id="KW-0808">Transferase</keyword>
<dbReference type="Pfam" id="PF00583">
    <property type="entry name" value="Acetyltransf_1"/>
    <property type="match status" value="1"/>
</dbReference>
<dbReference type="Proteomes" id="UP000008178">
    <property type="component" value="Chromosome"/>
</dbReference>
<evidence type="ECO:0000259" key="1">
    <source>
        <dbReference type="PROSITE" id="PS51186"/>
    </source>
</evidence>
<dbReference type="PROSITE" id="PS51186">
    <property type="entry name" value="GNAT"/>
    <property type="match status" value="1"/>
</dbReference>
<protein>
    <submittedName>
        <fullName evidence="2">GCN5-related N-acetyltransferase</fullName>
    </submittedName>
</protein>
<sequence>MKDGQKQYRILRIDEPDFGCEGRDDGEAAYDEITLVNEQGETCLVRMEEQQVWNMGLDEGMLVWVGKDGQIRGRCKRMDISRWSEKYQVRALTEQDVGAIYELSRKNNLYYEYCPPYVTRDSILSDLVALPPGKLPDDKYYVGFFRGETLLAQMDLIADYPERAMAYIGLFMMEASVQQAGIGTRIVEDLCRHLAEEGIRTVRLCWVKGNPQAEHFWRKNQFAPIRETQSMSGQTVVLAERRLK</sequence>
<dbReference type="GeneID" id="93723061"/>
<dbReference type="CDD" id="cd04301">
    <property type="entry name" value="NAT_SF"/>
    <property type="match status" value="1"/>
</dbReference>
<dbReference type="InterPro" id="IPR016181">
    <property type="entry name" value="Acyl_CoA_acyltransferase"/>
</dbReference>
<dbReference type="SUPFAM" id="SSF55729">
    <property type="entry name" value="Acyl-CoA N-acyltransferases (Nat)"/>
    <property type="match status" value="1"/>
</dbReference>
<keyword evidence="3" id="KW-1185">Reference proteome</keyword>
<dbReference type="AlphaFoldDB" id="G2T1C2"/>
<proteinExistence type="predicted"/>
<evidence type="ECO:0000313" key="3">
    <source>
        <dbReference type="Proteomes" id="UP000008178"/>
    </source>
</evidence>
<dbReference type="Gene3D" id="3.40.630.30">
    <property type="match status" value="1"/>
</dbReference>
<feature type="domain" description="N-acetyltransferase" evidence="1">
    <location>
        <begin position="87"/>
        <end position="244"/>
    </location>
</feature>
<reference evidence="2 3" key="1">
    <citation type="journal article" date="2015" name="Genome Announc.">
        <title>Complete genome sequence of the human gut symbiont Roseburia hominis.</title>
        <authorList>
            <person name="Travis A.J."/>
            <person name="Kelly D."/>
            <person name="Flint H.J."/>
            <person name="Aminov R.I."/>
        </authorList>
    </citation>
    <scope>NUCLEOTIDE SEQUENCE [LARGE SCALE GENOMIC DNA]</scope>
    <source>
        <strain evidence="3">DSM 16839 / JCM 17582 / NCIMB 14029 / A2-183</strain>
    </source>
</reference>
<gene>
    <name evidence="2" type="ordered locus">RHOM_06165</name>
</gene>
<dbReference type="STRING" id="585394.RHOM_06165"/>
<dbReference type="GO" id="GO:0016747">
    <property type="term" value="F:acyltransferase activity, transferring groups other than amino-acyl groups"/>
    <property type="evidence" value="ECO:0007669"/>
    <property type="project" value="InterPro"/>
</dbReference>
<evidence type="ECO:0000313" key="2">
    <source>
        <dbReference type="EMBL" id="AEN96352.1"/>
    </source>
</evidence>
<dbReference type="eggNOG" id="COG1670">
    <property type="taxonomic scope" value="Bacteria"/>
</dbReference>
<dbReference type="EMBL" id="CP003040">
    <property type="protein sequence ID" value="AEN96352.1"/>
    <property type="molecule type" value="Genomic_DNA"/>
</dbReference>
<organism evidence="2 3">
    <name type="scientific">Roseburia hominis (strain DSM 16839 / JCM 17582 / NCIMB 14029 / A2-183)</name>
    <dbReference type="NCBI Taxonomy" id="585394"/>
    <lineage>
        <taxon>Bacteria</taxon>
        <taxon>Bacillati</taxon>
        <taxon>Bacillota</taxon>
        <taxon>Clostridia</taxon>
        <taxon>Lachnospirales</taxon>
        <taxon>Lachnospiraceae</taxon>
        <taxon>Roseburia</taxon>
    </lineage>
</organism>
<dbReference type="HOGENOM" id="CLU_099453_1_0_9"/>